<accession>A0A386HPD1</accession>
<dbReference type="KEGG" id="ark:D6B99_08015"/>
<evidence type="ECO:0008006" key="3">
    <source>
        <dbReference type="Google" id="ProtNLM"/>
    </source>
</evidence>
<protein>
    <recommendedName>
        <fullName evidence="3">Transposase</fullName>
    </recommendedName>
</protein>
<sequence length="158" mass="18482">MRQRFEQQLDFRITAISEIKISTKSRDELPPTLRALQYIFVTPAINEKIFLLLEQKICAGKKKIGRPGMDLWHVLVLAVIRHALDTNWDRLTHISNYDILVRNILGVLPTLEENEFEYQNILDNVSQIDDEMLQKINDIVVEAGQQLVKKRKQKNPYI</sequence>
<name>A0A386HPD1_9BACT</name>
<keyword evidence="2" id="KW-1185">Reference proteome</keyword>
<dbReference type="EMBL" id="CP032489">
    <property type="protein sequence ID" value="AYD47552.1"/>
    <property type="molecule type" value="Genomic_DNA"/>
</dbReference>
<dbReference type="AlphaFoldDB" id="A0A386HPD1"/>
<dbReference type="RefSeq" id="WP_119986797.1">
    <property type="nucleotide sequence ID" value="NZ_CP032489.1"/>
</dbReference>
<dbReference type="OrthoDB" id="1494052at2"/>
<reference evidence="1 2" key="1">
    <citation type="submission" date="2018-09" db="EMBL/GenBank/DDBJ databases">
        <title>Arachidicoccus sp. nov., a bacterium isolated from soil.</title>
        <authorList>
            <person name="Weon H.-Y."/>
            <person name="Kwon S.-W."/>
            <person name="Lee S.A."/>
        </authorList>
    </citation>
    <scope>NUCLEOTIDE SEQUENCE [LARGE SCALE GENOMIC DNA]</scope>
    <source>
        <strain evidence="1 2">KIS59-12</strain>
    </source>
</reference>
<proteinExistence type="predicted"/>
<evidence type="ECO:0000313" key="1">
    <source>
        <dbReference type="EMBL" id="AYD47552.1"/>
    </source>
</evidence>
<gene>
    <name evidence="1" type="ORF">D6B99_08015</name>
</gene>
<evidence type="ECO:0000313" key="2">
    <source>
        <dbReference type="Proteomes" id="UP000266118"/>
    </source>
</evidence>
<organism evidence="1 2">
    <name type="scientific">Arachidicoccus soli</name>
    <dbReference type="NCBI Taxonomy" id="2341117"/>
    <lineage>
        <taxon>Bacteria</taxon>
        <taxon>Pseudomonadati</taxon>
        <taxon>Bacteroidota</taxon>
        <taxon>Chitinophagia</taxon>
        <taxon>Chitinophagales</taxon>
        <taxon>Chitinophagaceae</taxon>
        <taxon>Arachidicoccus</taxon>
    </lineage>
</organism>
<dbReference type="Proteomes" id="UP000266118">
    <property type="component" value="Chromosome"/>
</dbReference>